<name>A0A3A6TJC5_9GAMM</name>
<dbReference type="RefSeq" id="WP_121854607.1">
    <property type="nucleotide sequence ID" value="NZ_CP037952.1"/>
</dbReference>
<dbReference type="Pfam" id="PF13812">
    <property type="entry name" value="PPR_3"/>
    <property type="match status" value="3"/>
</dbReference>
<evidence type="ECO:0000256" key="1">
    <source>
        <dbReference type="ARBA" id="ARBA00022737"/>
    </source>
</evidence>
<keyword evidence="3" id="KW-1185">Reference proteome</keyword>
<dbReference type="EMBL" id="QYYH01000122">
    <property type="protein sequence ID" value="RJY07402.1"/>
    <property type="molecule type" value="Genomic_DNA"/>
</dbReference>
<proteinExistence type="predicted"/>
<dbReference type="OrthoDB" id="582340at2"/>
<reference evidence="2 3" key="1">
    <citation type="submission" date="2018-09" db="EMBL/GenBank/DDBJ databases">
        <title>Phylogeny of the Shewanellaceae, and recommendation for two new genera, Pseudoshewanella and Parashewanella.</title>
        <authorList>
            <person name="Wang G."/>
        </authorList>
    </citation>
    <scope>NUCLEOTIDE SEQUENCE [LARGE SCALE GENOMIC DNA]</scope>
    <source>
        <strain evidence="2 3">KCTC 22492</strain>
    </source>
</reference>
<dbReference type="Gene3D" id="1.25.40.10">
    <property type="entry name" value="Tetratricopeptide repeat domain"/>
    <property type="match status" value="6"/>
</dbReference>
<evidence type="ECO:0000313" key="3">
    <source>
        <dbReference type="Proteomes" id="UP000273022"/>
    </source>
</evidence>
<organism evidence="2 3">
    <name type="scientific">Parashewanella spongiae</name>
    <dbReference type="NCBI Taxonomy" id="342950"/>
    <lineage>
        <taxon>Bacteria</taxon>
        <taxon>Pseudomonadati</taxon>
        <taxon>Pseudomonadota</taxon>
        <taxon>Gammaproteobacteria</taxon>
        <taxon>Alteromonadales</taxon>
        <taxon>Shewanellaceae</taxon>
        <taxon>Parashewanella</taxon>
    </lineage>
</organism>
<dbReference type="Proteomes" id="UP000273022">
    <property type="component" value="Unassembled WGS sequence"/>
</dbReference>
<dbReference type="AlphaFoldDB" id="A0A3A6TJC5"/>
<sequence>MWVIDNFLYWKGKDKKIVDVIRVTISCINECNTLSESLALIKNLKAILRENKHELRKQPGPFNAYLSKALGLYKNKQLQHLSANGLAQQAEKIIALMRAMKVTPDAVSCINLLKIHDATKQFEAAERLLLGNEDGRSYISKWKIAVNIKVYGAFLGVCAETQQFKAAQKVLTILKDNARAMCPKDEIWPDAITCIDLLTVYDATKHFKAAERLVLGNEHGRSYISEWEVAINIKVYNAFLGVCAETEQFKAAQQVLTILDDNTRARRPKNEIWPTTITCINLLTVYSATKQFKAAERLVMGERSYMSEWKVAVNINVYNAFLGVCAETQQFNAAQQVLTILDDNARAMRPKDEIKPDAITCIELLTVYAATKQFKAAECLVLVNEHGRSYISKWKVAINIRVYNAFLGVCAKTEQFKAAQQVLTILKDNLRAMWPKEQIKPNVITCTKLLTVYAATKEFKAAERLVMGERSYMSEWRVAVDIKVYGAFLGVCAQTEQFKAAQNILTILEDNLRAKQPKDQIKPDAITCIELLTVYSATKQFKAAERLVMGERSYMSEWKVAVDIKVYGAFLGVCAQTQQFEAAQKVLSILKDNARAMWPKDEIWPNAITCIELLTVYAATKQFKAAERLVFGNEHGRSYISEWKVAVNIKVYGAFLGVCAQTEQFEAAQKVLSILKGNLKAMWPKDEIKPNAITCIDLLTVYAATKQFKAAERLVLGNEHRRSYISKWKVAVNIKVYGAFLGVCAQTEQFEAAQKVLTILNDNARAMEPKNEIKPDAITCIVLLTVYAATKQFKAAERLVMDEQSYMSEWKVAVNIKVYNAFLGVCAQTEQFEAAQKVLSILKDNVLAEQPKNAIKPDAITCIELLTVYTATNQFEAAERLVFGNKQEQSYLLEWGITPNFLIYAYWALVNENDFDKSMDKLCRLDLCHKQLGLVGSVFNCHVDSIFSCSLSKDISSGVPFQFAKALYQYHCRRNGKLAIEKIITGHHLGQTLKTNFISFLKEEHQLEFKPCASNDGIIKLKAQ</sequence>
<dbReference type="PANTHER" id="PTHR47447">
    <property type="entry name" value="OS03G0856100 PROTEIN"/>
    <property type="match status" value="1"/>
</dbReference>
<comment type="caution">
    <text evidence="2">The sequence shown here is derived from an EMBL/GenBank/DDBJ whole genome shotgun (WGS) entry which is preliminary data.</text>
</comment>
<protein>
    <submittedName>
        <fullName evidence="2">Uncharacterized protein</fullName>
    </submittedName>
</protein>
<evidence type="ECO:0000313" key="2">
    <source>
        <dbReference type="EMBL" id="RJY07402.1"/>
    </source>
</evidence>
<dbReference type="InterPro" id="IPR011990">
    <property type="entry name" value="TPR-like_helical_dom_sf"/>
</dbReference>
<gene>
    <name evidence="2" type="ORF">D5R81_15885</name>
</gene>
<accession>A0A3A6TJC5</accession>
<keyword evidence="1" id="KW-0677">Repeat</keyword>
<dbReference type="PANTHER" id="PTHR47447:SF17">
    <property type="entry name" value="OS12G0638900 PROTEIN"/>
    <property type="match status" value="1"/>
</dbReference>
<dbReference type="InterPro" id="IPR002885">
    <property type="entry name" value="PPR_rpt"/>
</dbReference>